<reference evidence="1" key="1">
    <citation type="submission" date="2014-09" db="EMBL/GenBank/DDBJ databases">
        <authorList>
            <person name="Magalhaes I.L.F."/>
            <person name="Oliveira U."/>
            <person name="Santos F.R."/>
            <person name="Vidigal T.H.D.A."/>
            <person name="Brescovit A.D."/>
            <person name="Santos A.J."/>
        </authorList>
    </citation>
    <scope>NUCLEOTIDE SEQUENCE</scope>
    <source>
        <tissue evidence="1">Shoot tissue taken approximately 20 cm above the soil surface</tissue>
    </source>
</reference>
<reference evidence="1" key="2">
    <citation type="journal article" date="2015" name="Data Brief">
        <title>Shoot transcriptome of the giant reed, Arundo donax.</title>
        <authorList>
            <person name="Barrero R.A."/>
            <person name="Guerrero F.D."/>
            <person name="Moolhuijzen P."/>
            <person name="Goolsby J.A."/>
            <person name="Tidwell J."/>
            <person name="Bellgard S.E."/>
            <person name="Bellgard M.I."/>
        </authorList>
    </citation>
    <scope>NUCLEOTIDE SEQUENCE</scope>
    <source>
        <tissue evidence="1">Shoot tissue taken approximately 20 cm above the soil surface</tissue>
    </source>
</reference>
<dbReference type="AlphaFoldDB" id="A0A0A8Y3D4"/>
<organism evidence="1">
    <name type="scientific">Arundo donax</name>
    <name type="common">Giant reed</name>
    <name type="synonym">Donax arundinaceus</name>
    <dbReference type="NCBI Taxonomy" id="35708"/>
    <lineage>
        <taxon>Eukaryota</taxon>
        <taxon>Viridiplantae</taxon>
        <taxon>Streptophyta</taxon>
        <taxon>Embryophyta</taxon>
        <taxon>Tracheophyta</taxon>
        <taxon>Spermatophyta</taxon>
        <taxon>Magnoliopsida</taxon>
        <taxon>Liliopsida</taxon>
        <taxon>Poales</taxon>
        <taxon>Poaceae</taxon>
        <taxon>PACMAD clade</taxon>
        <taxon>Arundinoideae</taxon>
        <taxon>Arundineae</taxon>
        <taxon>Arundo</taxon>
    </lineage>
</organism>
<protein>
    <submittedName>
        <fullName evidence="1">Uncharacterized protein</fullName>
    </submittedName>
</protein>
<evidence type="ECO:0000313" key="1">
    <source>
        <dbReference type="EMBL" id="JAD20801.1"/>
    </source>
</evidence>
<dbReference type="EMBL" id="GBRH01277094">
    <property type="protein sequence ID" value="JAD20801.1"/>
    <property type="molecule type" value="Transcribed_RNA"/>
</dbReference>
<sequence length="27" mass="3125">MDFLYADPGKPWYTSVPNLLVLCRLVL</sequence>
<name>A0A0A8Y3D4_ARUDO</name>
<accession>A0A0A8Y3D4</accession>
<proteinExistence type="predicted"/>